<dbReference type="InterPro" id="IPR036509">
    <property type="entry name" value="Met_Sox_Rdtase_MsrA_sf"/>
</dbReference>
<reference evidence="6 7" key="1">
    <citation type="journal article" date="2015" name="Int. J. Syst. Evol. Microbiol.">
        <title>Flavisolibacter ginsenosidimutans sp. nov., with ginsenoside-converting activity isolated from soil used for cultivating ginseng.</title>
        <authorList>
            <person name="Zhao Y."/>
            <person name="Liu Q."/>
            <person name="Kang M.S."/>
            <person name="Jin F."/>
            <person name="Yu H."/>
            <person name="Im W.T."/>
        </authorList>
    </citation>
    <scope>NUCLEOTIDE SEQUENCE [LARGE SCALE GENOMIC DNA]</scope>
    <source>
        <strain evidence="6 7">Gsoil 636</strain>
    </source>
</reference>
<dbReference type="Gene3D" id="3.30.1060.10">
    <property type="entry name" value="Peptide methionine sulphoxide reductase MsrA"/>
    <property type="match status" value="1"/>
</dbReference>
<comment type="catalytic activity">
    <reaction evidence="3 4">
        <text>[thioredoxin]-disulfide + L-methionine + H2O = L-methionine (S)-S-oxide + [thioredoxin]-dithiol</text>
        <dbReference type="Rhea" id="RHEA:19993"/>
        <dbReference type="Rhea" id="RHEA-COMP:10698"/>
        <dbReference type="Rhea" id="RHEA-COMP:10700"/>
        <dbReference type="ChEBI" id="CHEBI:15377"/>
        <dbReference type="ChEBI" id="CHEBI:29950"/>
        <dbReference type="ChEBI" id="CHEBI:50058"/>
        <dbReference type="ChEBI" id="CHEBI:57844"/>
        <dbReference type="ChEBI" id="CHEBI:58772"/>
        <dbReference type="EC" id="1.8.4.11"/>
    </reaction>
</comment>
<feature type="active site" evidence="4">
    <location>
        <position position="21"/>
    </location>
</feature>
<dbReference type="InterPro" id="IPR002569">
    <property type="entry name" value="Met_Sox_Rdtase_MsrA_dom"/>
</dbReference>
<gene>
    <name evidence="4 6" type="primary">msrA</name>
    <name evidence="6" type="ORF">FSB75_05305</name>
</gene>
<evidence type="ECO:0000256" key="1">
    <source>
        <dbReference type="ARBA" id="ARBA00023002"/>
    </source>
</evidence>
<comment type="similarity">
    <text evidence="4">Belongs to the MsrA Met sulfoxide reductase family.</text>
</comment>
<dbReference type="NCBIfam" id="TIGR00401">
    <property type="entry name" value="msrA"/>
    <property type="match status" value="1"/>
</dbReference>
<dbReference type="RefSeq" id="WP_146783844.1">
    <property type="nucleotide sequence ID" value="NZ_BAABIO010000002.1"/>
</dbReference>
<comment type="function">
    <text evidence="4">Has an important function as a repair enzyme for proteins that have been inactivated by oxidation. Catalyzes the reversible oxidation-reduction of methionine sulfoxide in proteins to methionine.</text>
</comment>
<dbReference type="KEGG" id="fgg:FSB75_05305"/>
<accession>A0A5B8UG64</accession>
<dbReference type="Pfam" id="PF01625">
    <property type="entry name" value="PMSR"/>
    <property type="match status" value="1"/>
</dbReference>
<evidence type="ECO:0000256" key="3">
    <source>
        <dbReference type="ARBA" id="ARBA00048782"/>
    </source>
</evidence>
<dbReference type="EC" id="1.8.4.11" evidence="4"/>
<dbReference type="PANTHER" id="PTHR43774:SF1">
    <property type="entry name" value="PEPTIDE METHIONINE SULFOXIDE REDUCTASE MSRA 2"/>
    <property type="match status" value="1"/>
</dbReference>
<proteinExistence type="inferred from homology"/>
<evidence type="ECO:0000256" key="2">
    <source>
        <dbReference type="ARBA" id="ARBA00047806"/>
    </source>
</evidence>
<dbReference type="OrthoDB" id="4174719at2"/>
<evidence type="ECO:0000313" key="6">
    <source>
        <dbReference type="EMBL" id="QEC55345.1"/>
    </source>
</evidence>
<dbReference type="HAMAP" id="MF_01401">
    <property type="entry name" value="MsrA"/>
    <property type="match status" value="1"/>
</dbReference>
<keyword evidence="1 4" id="KW-0560">Oxidoreductase</keyword>
<dbReference type="GO" id="GO:0033744">
    <property type="term" value="F:L-methionine:thioredoxin-disulfide S-oxidoreductase activity"/>
    <property type="evidence" value="ECO:0007669"/>
    <property type="project" value="RHEA"/>
</dbReference>
<feature type="domain" description="Peptide methionine sulphoxide reductase MsrA" evidence="5">
    <location>
        <begin position="14"/>
        <end position="167"/>
    </location>
</feature>
<sequence>MSSSLNNSMDKTDTATFGTGCFWCTEAIFEQLDGVLKVTSGYMGGTKANPTYEEVCSGATGYAECVQVVYEPSKISYDELLEVFFKVHDPTSLNRQGADVGTQYRSAIFYHSPAQKEKAEYYKKEVDKSGAYDKPIVTEITAASAFYSAEDYHQEYYRNNKNTNPYCSIVIRPKLDKFQKVFAKKLKPS</sequence>
<protein>
    <recommendedName>
        <fullName evidence="4">Peptide methionine sulfoxide reductase MsrA</fullName>
        <shortName evidence="4">Protein-methionine-S-oxide reductase</shortName>
        <ecNumber evidence="4">1.8.4.11</ecNumber>
    </recommendedName>
    <alternativeName>
        <fullName evidence="4">Peptide-methionine (S)-S-oxide reductase</fullName>
        <shortName evidence="4">Peptide Met(O) reductase</shortName>
    </alternativeName>
</protein>
<evidence type="ECO:0000259" key="5">
    <source>
        <dbReference type="Pfam" id="PF01625"/>
    </source>
</evidence>
<dbReference type="EMBL" id="CP042433">
    <property type="protein sequence ID" value="QEC55345.1"/>
    <property type="molecule type" value="Genomic_DNA"/>
</dbReference>
<organism evidence="6 7">
    <name type="scientific">Flavisolibacter ginsenosidimutans</name>
    <dbReference type="NCBI Taxonomy" id="661481"/>
    <lineage>
        <taxon>Bacteria</taxon>
        <taxon>Pseudomonadati</taxon>
        <taxon>Bacteroidota</taxon>
        <taxon>Chitinophagia</taxon>
        <taxon>Chitinophagales</taxon>
        <taxon>Chitinophagaceae</taxon>
        <taxon>Flavisolibacter</taxon>
    </lineage>
</organism>
<keyword evidence="7" id="KW-1185">Reference proteome</keyword>
<evidence type="ECO:0000313" key="7">
    <source>
        <dbReference type="Proteomes" id="UP000321204"/>
    </source>
</evidence>
<dbReference type="GO" id="GO:0008113">
    <property type="term" value="F:peptide-methionine (S)-S-oxide reductase activity"/>
    <property type="evidence" value="ECO:0007669"/>
    <property type="project" value="UniProtKB-UniRule"/>
</dbReference>
<evidence type="ECO:0000256" key="4">
    <source>
        <dbReference type="HAMAP-Rule" id="MF_01401"/>
    </source>
</evidence>
<dbReference type="PANTHER" id="PTHR43774">
    <property type="entry name" value="PEPTIDE METHIONINE SULFOXIDE REDUCTASE"/>
    <property type="match status" value="1"/>
</dbReference>
<dbReference type="Proteomes" id="UP000321204">
    <property type="component" value="Chromosome"/>
</dbReference>
<name>A0A5B8UG64_9BACT</name>
<dbReference type="SUPFAM" id="SSF55068">
    <property type="entry name" value="Peptide methionine sulfoxide reductase"/>
    <property type="match status" value="1"/>
</dbReference>
<dbReference type="AlphaFoldDB" id="A0A5B8UG64"/>
<comment type="catalytic activity">
    <reaction evidence="2 4">
        <text>L-methionyl-[protein] + [thioredoxin]-disulfide + H2O = L-methionyl-(S)-S-oxide-[protein] + [thioredoxin]-dithiol</text>
        <dbReference type="Rhea" id="RHEA:14217"/>
        <dbReference type="Rhea" id="RHEA-COMP:10698"/>
        <dbReference type="Rhea" id="RHEA-COMP:10700"/>
        <dbReference type="Rhea" id="RHEA-COMP:12313"/>
        <dbReference type="Rhea" id="RHEA-COMP:12315"/>
        <dbReference type="ChEBI" id="CHEBI:15377"/>
        <dbReference type="ChEBI" id="CHEBI:16044"/>
        <dbReference type="ChEBI" id="CHEBI:29950"/>
        <dbReference type="ChEBI" id="CHEBI:44120"/>
        <dbReference type="ChEBI" id="CHEBI:50058"/>
        <dbReference type="EC" id="1.8.4.11"/>
    </reaction>
</comment>